<organism evidence="2 3">
    <name type="scientific">Cichlidogyrus casuarinus</name>
    <dbReference type="NCBI Taxonomy" id="1844966"/>
    <lineage>
        <taxon>Eukaryota</taxon>
        <taxon>Metazoa</taxon>
        <taxon>Spiralia</taxon>
        <taxon>Lophotrochozoa</taxon>
        <taxon>Platyhelminthes</taxon>
        <taxon>Monogenea</taxon>
        <taxon>Monopisthocotylea</taxon>
        <taxon>Dactylogyridea</taxon>
        <taxon>Ancyrocephalidae</taxon>
        <taxon>Cichlidogyrus</taxon>
    </lineage>
</organism>
<keyword evidence="3" id="KW-1185">Reference proteome</keyword>
<gene>
    <name evidence="2" type="ORF">Ciccas_014042</name>
</gene>
<proteinExistence type="predicted"/>
<evidence type="ECO:0000256" key="1">
    <source>
        <dbReference type="SAM" id="MobiDB-lite"/>
    </source>
</evidence>
<dbReference type="AlphaFoldDB" id="A0ABD2PJ18"/>
<feature type="compositionally biased region" description="Basic residues" evidence="1">
    <location>
        <begin position="47"/>
        <end position="58"/>
    </location>
</feature>
<dbReference type="Proteomes" id="UP001626550">
    <property type="component" value="Unassembled WGS sequence"/>
</dbReference>
<dbReference type="EMBL" id="JBJKFK010007339">
    <property type="protein sequence ID" value="KAL3307442.1"/>
    <property type="molecule type" value="Genomic_DNA"/>
</dbReference>
<feature type="region of interest" description="Disordered" evidence="1">
    <location>
        <begin position="25"/>
        <end position="84"/>
    </location>
</feature>
<reference evidence="2 3" key="1">
    <citation type="submission" date="2024-11" db="EMBL/GenBank/DDBJ databases">
        <title>Adaptive evolution of stress response genes in parasites aligns with host niche diversity.</title>
        <authorList>
            <person name="Hahn C."/>
            <person name="Resl P."/>
        </authorList>
    </citation>
    <scope>NUCLEOTIDE SEQUENCE [LARGE SCALE GENOMIC DNA]</scope>
    <source>
        <strain evidence="2">EGGRZ-B1_66</strain>
        <tissue evidence="2">Body</tissue>
    </source>
</reference>
<protein>
    <submittedName>
        <fullName evidence="2">Uncharacterized protein</fullName>
    </submittedName>
</protein>
<accession>A0ABD2PJ18</accession>
<evidence type="ECO:0000313" key="3">
    <source>
        <dbReference type="Proteomes" id="UP001626550"/>
    </source>
</evidence>
<comment type="caution">
    <text evidence="2">The sequence shown here is derived from an EMBL/GenBank/DDBJ whole genome shotgun (WGS) entry which is preliminary data.</text>
</comment>
<evidence type="ECO:0000313" key="2">
    <source>
        <dbReference type="EMBL" id="KAL3307442.1"/>
    </source>
</evidence>
<name>A0ABD2PJ18_9PLAT</name>
<sequence length="121" mass="13472">MEELDEIKHIYFAGDDEKAVRDAIRANGDKSPTIPNDSEKKETPAKKPSKKKSVRVAKKGSIVKPGDKKPIPKPVPETKSMSSFSDTTLNNELVAGLNKRVASLENFHLPFQIEKTFPGRR</sequence>